<feature type="compositionally biased region" description="Low complexity" evidence="3">
    <location>
        <begin position="20"/>
        <end position="34"/>
    </location>
</feature>
<evidence type="ECO:0000256" key="2">
    <source>
        <dbReference type="ARBA" id="ARBA00023134"/>
    </source>
</evidence>
<evidence type="ECO:0000256" key="3">
    <source>
        <dbReference type="SAM" id="MobiDB-lite"/>
    </source>
</evidence>
<dbReference type="EMBL" id="JAUEPO010000005">
    <property type="protein sequence ID" value="KAK3320648.1"/>
    <property type="molecule type" value="Genomic_DNA"/>
</dbReference>
<gene>
    <name evidence="4" type="ORF">B0T19DRAFT_477885</name>
</gene>
<dbReference type="PROSITE" id="PS51419">
    <property type="entry name" value="RAB"/>
    <property type="match status" value="1"/>
</dbReference>
<keyword evidence="5" id="KW-1185">Reference proteome</keyword>
<keyword evidence="1" id="KW-0547">Nucleotide-binding</keyword>
<evidence type="ECO:0000256" key="1">
    <source>
        <dbReference type="ARBA" id="ARBA00022741"/>
    </source>
</evidence>
<reference evidence="4" key="1">
    <citation type="journal article" date="2023" name="Mol. Phylogenet. Evol.">
        <title>Genome-scale phylogeny and comparative genomics of the fungal order Sordariales.</title>
        <authorList>
            <person name="Hensen N."/>
            <person name="Bonometti L."/>
            <person name="Westerberg I."/>
            <person name="Brannstrom I.O."/>
            <person name="Guillou S."/>
            <person name="Cros-Aarteil S."/>
            <person name="Calhoun S."/>
            <person name="Haridas S."/>
            <person name="Kuo A."/>
            <person name="Mondo S."/>
            <person name="Pangilinan J."/>
            <person name="Riley R."/>
            <person name="LaButti K."/>
            <person name="Andreopoulos B."/>
            <person name="Lipzen A."/>
            <person name="Chen C."/>
            <person name="Yan M."/>
            <person name="Daum C."/>
            <person name="Ng V."/>
            <person name="Clum A."/>
            <person name="Steindorff A."/>
            <person name="Ohm R.A."/>
            <person name="Martin F."/>
            <person name="Silar P."/>
            <person name="Natvig D.O."/>
            <person name="Lalanne C."/>
            <person name="Gautier V."/>
            <person name="Ament-Velasquez S.L."/>
            <person name="Kruys A."/>
            <person name="Hutchinson M.I."/>
            <person name="Powell A.J."/>
            <person name="Barry K."/>
            <person name="Miller A.N."/>
            <person name="Grigoriev I.V."/>
            <person name="Debuchy R."/>
            <person name="Gladieux P."/>
            <person name="Hiltunen Thoren M."/>
            <person name="Johannesson H."/>
        </authorList>
    </citation>
    <scope>NUCLEOTIDE SEQUENCE</scope>
    <source>
        <strain evidence="4">SMH4131-1</strain>
    </source>
</reference>
<dbReference type="Proteomes" id="UP001286456">
    <property type="component" value="Unassembled WGS sequence"/>
</dbReference>
<dbReference type="PANTHER" id="PTHR24072">
    <property type="entry name" value="RHO FAMILY GTPASE"/>
    <property type="match status" value="1"/>
</dbReference>
<sequence>MPHSSSIRMKMQGGRPLPPSARRQQPPSPSAWFSSPPPTPQSPYQGCGFDSFDFGFGPVRQPIFTGRDPLVAGLEAGDVDSTTCQTRKANNRKAAVVGADLYHVRQPSPILEFPNQMYGGFHFDSKGRVAFEAGDRMDGWLAGLEESPPPVDADKGAHVTAPAPSSGCSLPVVAEEIGMAPNDSVAVGGTKRDAEDSSNSDQRPSKRKRFSNTFHRTLSRMTDHSTTKFRRNSTTASSSGTRNVFSRLSTFSWMCNPAQATKIKICLVGDSKSGKTALVNRLVSGEYIHPQPSTSTDYRSFSVITDDATVVVMELWDFPGSIIREKSAQLVTTFFQAAVICYSIEDEENVKAVSRSWKPKIANALIDCPLFVLGLKRDLRPMFPTLGLSFLSLKDPSTFELGRQVAKDVRAEGFAECSAKKNDNVQAVFNGIANYVVGKMKEKEKDMLQGHRRGKAKGAAKDAGKAVVDALTGVPGVFASMRGGRDQSSRRD</sequence>
<dbReference type="GO" id="GO:0003924">
    <property type="term" value="F:GTPase activity"/>
    <property type="evidence" value="ECO:0007669"/>
    <property type="project" value="InterPro"/>
</dbReference>
<dbReference type="SMART" id="SM00174">
    <property type="entry name" value="RHO"/>
    <property type="match status" value="1"/>
</dbReference>
<dbReference type="InterPro" id="IPR027417">
    <property type="entry name" value="P-loop_NTPase"/>
</dbReference>
<dbReference type="Pfam" id="PF00071">
    <property type="entry name" value="Ras"/>
    <property type="match status" value="1"/>
</dbReference>
<name>A0AAE0I8V9_9PEZI</name>
<reference evidence="4" key="2">
    <citation type="submission" date="2023-06" db="EMBL/GenBank/DDBJ databases">
        <authorList>
            <consortium name="Lawrence Berkeley National Laboratory"/>
            <person name="Haridas S."/>
            <person name="Hensen N."/>
            <person name="Bonometti L."/>
            <person name="Westerberg I."/>
            <person name="Brannstrom I.O."/>
            <person name="Guillou S."/>
            <person name="Cros-Aarteil S."/>
            <person name="Calhoun S."/>
            <person name="Kuo A."/>
            <person name="Mondo S."/>
            <person name="Pangilinan J."/>
            <person name="Riley R."/>
            <person name="Labutti K."/>
            <person name="Andreopoulos B."/>
            <person name="Lipzen A."/>
            <person name="Chen C."/>
            <person name="Yanf M."/>
            <person name="Daum C."/>
            <person name="Ng V."/>
            <person name="Clum A."/>
            <person name="Steindorff A."/>
            <person name="Ohm R."/>
            <person name="Martin F."/>
            <person name="Silar P."/>
            <person name="Natvig D."/>
            <person name="Lalanne C."/>
            <person name="Gautier V."/>
            <person name="Ament-Velasquez S.L."/>
            <person name="Kruys A."/>
            <person name="Hutchinson M.I."/>
            <person name="Powell A.J."/>
            <person name="Barry K."/>
            <person name="Miller A.N."/>
            <person name="Grigoriev I.V."/>
            <person name="Debuchy R."/>
            <person name="Gladieux P."/>
            <person name="Thoren M.H."/>
            <person name="Johannesson H."/>
        </authorList>
    </citation>
    <scope>NUCLEOTIDE SEQUENCE</scope>
    <source>
        <strain evidence="4">SMH4131-1</strain>
    </source>
</reference>
<dbReference type="Gene3D" id="3.40.50.300">
    <property type="entry name" value="P-loop containing nucleotide triphosphate hydrolases"/>
    <property type="match status" value="1"/>
</dbReference>
<protein>
    <submittedName>
        <fullName evidence="4">P-loop containing nucleoside triphosphate hydrolase protein</fullName>
    </submittedName>
</protein>
<dbReference type="SMART" id="SM00175">
    <property type="entry name" value="RAB"/>
    <property type="match status" value="1"/>
</dbReference>
<evidence type="ECO:0000313" key="5">
    <source>
        <dbReference type="Proteomes" id="UP001286456"/>
    </source>
</evidence>
<dbReference type="GO" id="GO:0007264">
    <property type="term" value="P:small GTPase-mediated signal transduction"/>
    <property type="evidence" value="ECO:0007669"/>
    <property type="project" value="InterPro"/>
</dbReference>
<dbReference type="InterPro" id="IPR003578">
    <property type="entry name" value="Small_GTPase_Rho"/>
</dbReference>
<keyword evidence="4" id="KW-0378">Hydrolase</keyword>
<organism evidence="4 5">
    <name type="scientific">Cercophora scortea</name>
    <dbReference type="NCBI Taxonomy" id="314031"/>
    <lineage>
        <taxon>Eukaryota</taxon>
        <taxon>Fungi</taxon>
        <taxon>Dikarya</taxon>
        <taxon>Ascomycota</taxon>
        <taxon>Pezizomycotina</taxon>
        <taxon>Sordariomycetes</taxon>
        <taxon>Sordariomycetidae</taxon>
        <taxon>Sordariales</taxon>
        <taxon>Lasiosphaeriaceae</taxon>
        <taxon>Cercophora</taxon>
    </lineage>
</organism>
<dbReference type="InterPro" id="IPR001806">
    <property type="entry name" value="Small_GTPase"/>
</dbReference>
<comment type="caution">
    <text evidence="4">The sequence shown here is derived from an EMBL/GenBank/DDBJ whole genome shotgun (WGS) entry which is preliminary data.</text>
</comment>
<feature type="region of interest" description="Disordered" evidence="3">
    <location>
        <begin position="181"/>
        <end position="239"/>
    </location>
</feature>
<keyword evidence="2" id="KW-0342">GTP-binding</keyword>
<feature type="region of interest" description="Disordered" evidence="3">
    <location>
        <begin position="1"/>
        <end position="47"/>
    </location>
</feature>
<accession>A0AAE0I8V9</accession>
<dbReference type="AlphaFoldDB" id="A0AAE0I8V9"/>
<feature type="region of interest" description="Disordered" evidence="3">
    <location>
        <begin position="145"/>
        <end position="165"/>
    </location>
</feature>
<dbReference type="GO" id="GO:0005525">
    <property type="term" value="F:GTP binding"/>
    <property type="evidence" value="ECO:0007669"/>
    <property type="project" value="UniProtKB-KW"/>
</dbReference>
<dbReference type="PRINTS" id="PR00449">
    <property type="entry name" value="RASTRNSFRMNG"/>
</dbReference>
<dbReference type="SUPFAM" id="SSF52540">
    <property type="entry name" value="P-loop containing nucleoside triphosphate hydrolases"/>
    <property type="match status" value="1"/>
</dbReference>
<dbReference type="SMART" id="SM00173">
    <property type="entry name" value="RAS"/>
    <property type="match status" value="1"/>
</dbReference>
<feature type="compositionally biased region" description="Polar residues" evidence="3">
    <location>
        <begin position="211"/>
        <end position="220"/>
    </location>
</feature>
<evidence type="ECO:0000313" key="4">
    <source>
        <dbReference type="EMBL" id="KAK3320648.1"/>
    </source>
</evidence>
<proteinExistence type="predicted"/>